<sequence>MIRSKPPLAIEDTWCSNPVMTREAGTLLAQIIPVLALALGLELRAFAVRVRADQRESRRGDEDGSQHVGAAIGVFVAVVLAAGEQLAIAAANGIENFTLRETWTVPFAPGSPLLGGALWLSIVAVFLLPAFQAITAMMSPELTKTERSLRQSYWMFGLVLAAVLLPVAM</sequence>
<feature type="transmembrane region" description="Helical" evidence="1">
    <location>
        <begin position="27"/>
        <end position="47"/>
    </location>
</feature>
<evidence type="ECO:0000256" key="1">
    <source>
        <dbReference type="SAM" id="Phobius"/>
    </source>
</evidence>
<dbReference type="Proteomes" id="UP000659904">
    <property type="component" value="Unassembled WGS sequence"/>
</dbReference>
<evidence type="ECO:0000313" key="3">
    <source>
        <dbReference type="Proteomes" id="UP000659904"/>
    </source>
</evidence>
<keyword evidence="1" id="KW-0812">Transmembrane</keyword>
<reference evidence="2 3" key="1">
    <citation type="submission" date="2021-01" db="EMBL/GenBank/DDBJ databases">
        <title>Whole genome shotgun sequence of Catellatospora citrea NBRC 14495.</title>
        <authorList>
            <person name="Komaki H."/>
            <person name="Tamura T."/>
        </authorList>
    </citation>
    <scope>NUCLEOTIDE SEQUENCE [LARGE SCALE GENOMIC DNA]</scope>
    <source>
        <strain evidence="2 3">NBRC 14495</strain>
    </source>
</reference>
<feature type="transmembrane region" description="Helical" evidence="1">
    <location>
        <begin position="111"/>
        <end position="131"/>
    </location>
</feature>
<feature type="transmembrane region" description="Helical" evidence="1">
    <location>
        <begin position="152"/>
        <end position="168"/>
    </location>
</feature>
<accession>A0A8J3KQH6</accession>
<gene>
    <name evidence="2" type="ORF">Cci01nite_81220</name>
</gene>
<keyword evidence="1" id="KW-0472">Membrane</keyword>
<organism evidence="2 3">
    <name type="scientific">Catellatospora citrea</name>
    <dbReference type="NCBI Taxonomy" id="53366"/>
    <lineage>
        <taxon>Bacteria</taxon>
        <taxon>Bacillati</taxon>
        <taxon>Actinomycetota</taxon>
        <taxon>Actinomycetes</taxon>
        <taxon>Micromonosporales</taxon>
        <taxon>Micromonosporaceae</taxon>
        <taxon>Catellatospora</taxon>
    </lineage>
</organism>
<evidence type="ECO:0000313" key="2">
    <source>
        <dbReference type="EMBL" id="GIG03029.1"/>
    </source>
</evidence>
<name>A0A8J3KQH6_9ACTN</name>
<comment type="caution">
    <text evidence="2">The sequence shown here is derived from an EMBL/GenBank/DDBJ whole genome shotgun (WGS) entry which is preliminary data.</text>
</comment>
<proteinExistence type="predicted"/>
<dbReference type="AlphaFoldDB" id="A0A8J3KQH6"/>
<keyword evidence="3" id="KW-1185">Reference proteome</keyword>
<keyword evidence="1" id="KW-1133">Transmembrane helix</keyword>
<protein>
    <submittedName>
        <fullName evidence="2">Uncharacterized protein</fullName>
    </submittedName>
</protein>
<feature type="transmembrane region" description="Helical" evidence="1">
    <location>
        <begin position="68"/>
        <end position="91"/>
    </location>
</feature>
<dbReference type="EMBL" id="BONH01000067">
    <property type="protein sequence ID" value="GIG03029.1"/>
    <property type="molecule type" value="Genomic_DNA"/>
</dbReference>